<evidence type="ECO:0000259" key="1">
    <source>
        <dbReference type="Pfam" id="PF14088"/>
    </source>
</evidence>
<protein>
    <submittedName>
        <fullName evidence="2">DUF4268 domain-containing protein</fullName>
    </submittedName>
</protein>
<evidence type="ECO:0000313" key="2">
    <source>
        <dbReference type="EMBL" id="MDT6975675.1"/>
    </source>
</evidence>
<evidence type="ECO:0000313" key="3">
    <source>
        <dbReference type="Proteomes" id="UP001258434"/>
    </source>
</evidence>
<reference evidence="2 3" key="2">
    <citation type="submission" date="2023-08" db="EMBL/GenBank/DDBJ databases">
        <authorList>
            <person name="Du M."/>
            <person name="Liu C."/>
            <person name="Liu S.-J."/>
        </authorList>
    </citation>
    <scope>NUCLEOTIDE SEQUENCE [LARGE SCALE GENOMIC DNA]</scope>
    <source>
        <strain evidence="2 3">GS077</strain>
    </source>
</reference>
<accession>A0ABD5FV19</accession>
<dbReference type="RefSeq" id="WP_009291759.1">
    <property type="nucleotide sequence ID" value="NZ_GL945043.1"/>
</dbReference>
<dbReference type="Pfam" id="PF14088">
    <property type="entry name" value="DUF4268"/>
    <property type="match status" value="1"/>
</dbReference>
<organism evidence="2 3">
    <name type="scientific">Bacteroides fragilis</name>
    <dbReference type="NCBI Taxonomy" id="817"/>
    <lineage>
        <taxon>Bacteria</taxon>
        <taxon>Pseudomonadati</taxon>
        <taxon>Bacteroidota</taxon>
        <taxon>Bacteroidia</taxon>
        <taxon>Bacteroidales</taxon>
        <taxon>Bacteroidaceae</taxon>
        <taxon>Bacteroides</taxon>
    </lineage>
</organism>
<name>A0ABD5FV19_BACFG</name>
<dbReference type="Proteomes" id="UP001258434">
    <property type="component" value="Unassembled WGS sequence"/>
</dbReference>
<dbReference type="AlphaFoldDB" id="A0ABD5FV19"/>
<proteinExistence type="predicted"/>
<reference evidence="3" key="1">
    <citation type="submission" date="2023-07" db="EMBL/GenBank/DDBJ databases">
        <title>A gut symbiont ubiquitin homologue binds and inactivates peptidyl-prolyl isomerase to mediate the interbacterial arms race in the human gut.</title>
        <authorList>
            <person name="Jiang K."/>
            <person name="Li W."/>
            <person name="Tong M."/>
            <person name="Xu J."/>
            <person name="Chen Z."/>
            <person name="Yang Y."/>
            <person name="Zang Y."/>
            <person name="Jiao X."/>
            <person name="Liu C."/>
            <person name="Lim B."/>
            <person name="Jiang X."/>
            <person name="Wang J."/>
            <person name="Wu D."/>
            <person name="Wang M."/>
            <person name="Liu S.-J."/>
            <person name="Shao F."/>
            <person name="Gao X."/>
        </authorList>
    </citation>
    <scope>NUCLEOTIDE SEQUENCE [LARGE SCALE GENOMIC DNA]</scope>
    <source>
        <strain evidence="3">GS077</strain>
    </source>
</reference>
<dbReference type="EMBL" id="JAVFHL010000001">
    <property type="protein sequence ID" value="MDT6975675.1"/>
    <property type="molecule type" value="Genomic_DNA"/>
</dbReference>
<gene>
    <name evidence="2" type="ORF">BFGS077_000928</name>
</gene>
<dbReference type="InterPro" id="IPR025364">
    <property type="entry name" value="DUF4268"/>
</dbReference>
<feature type="domain" description="DUF4268" evidence="1">
    <location>
        <begin position="172"/>
        <end position="303"/>
    </location>
</feature>
<comment type="caution">
    <text evidence="2">The sequence shown here is derived from an EMBL/GenBank/DDBJ whole genome shotgun (WGS) entry which is preliminary data.</text>
</comment>
<sequence length="306" mass="35607">MKLGKIKRINDLRSVWQHETKDFSKWLAQECNLQQLSDAIGIDIVLEECESSVGSFNVDLYAIEEGTERRIIIENQLEDTNHDHLGKLITYASGKGAEVIVWIVKRARDEHRQAIEWLNQNTGVKIGFFLVEIELWQIDDSAIAPQFNVVERPNDWAKQMNNVASLSETKQLQLNFWQQLSEYIKSNESFAKEFSARKAQPQHWYDLSVGSSSYHVSLTVNTQKKRLGAEIYIPDDKDKFAIFKQYAQEVEESVGGKVEWREADKATRIITLYSYDISNESQWNFAFEWLMNKALIFKRIAKQFDK</sequence>